<dbReference type="InterPro" id="IPR036774">
    <property type="entry name" value="ERV/ALR_sulphydryl_oxid_sf"/>
</dbReference>
<feature type="compositionally biased region" description="Basic and acidic residues" evidence="14">
    <location>
        <begin position="561"/>
        <end position="574"/>
    </location>
</feature>
<comment type="cofactor">
    <cofactor evidence="1 13">
        <name>FAD</name>
        <dbReference type="ChEBI" id="CHEBI:57692"/>
    </cofactor>
</comment>
<keyword evidence="7 13" id="KW-0274">FAD</keyword>
<dbReference type="Gene3D" id="1.20.120.310">
    <property type="entry name" value="ERV/ALR sulfhydryl oxidase domain"/>
    <property type="match status" value="1"/>
</dbReference>
<dbReference type="EMBL" id="MU574226">
    <property type="protein sequence ID" value="KAI5610404.1"/>
    <property type="molecule type" value="Genomic_DNA"/>
</dbReference>
<keyword evidence="9" id="KW-1015">Disulfide bond</keyword>
<keyword evidence="5 13" id="KW-0285">Flavoprotein</keyword>
<comment type="function">
    <text evidence="11">Catalyzes the oxidation of sulfhydryl groups in peptide and protein thiols to disulfides with the reduction of oxygen to hydrogen peroxide. Plays a role in disulfide bond formation in a variety of extracellular proteins. In fibroblasts, required for normal incorporation of laminin into the extracellular matrix, and thereby for normal cell-cell adhesion and cell migration.</text>
</comment>
<comment type="subcellular location">
    <subcellularLocation>
        <location evidence="2">Secreted</location>
    </subcellularLocation>
</comment>
<evidence type="ECO:0000256" key="7">
    <source>
        <dbReference type="ARBA" id="ARBA00022827"/>
    </source>
</evidence>
<keyword evidence="6" id="KW-0732">Signal</keyword>
<dbReference type="PROSITE" id="PS00194">
    <property type="entry name" value="THIOREDOXIN_1"/>
    <property type="match status" value="1"/>
</dbReference>
<evidence type="ECO:0000256" key="9">
    <source>
        <dbReference type="ARBA" id="ARBA00023157"/>
    </source>
</evidence>
<dbReference type="InterPro" id="IPR017905">
    <property type="entry name" value="ERV/ALR_sulphydryl_oxidase"/>
</dbReference>
<dbReference type="SUPFAM" id="SSF69000">
    <property type="entry name" value="FAD-dependent thiol oxidase"/>
    <property type="match status" value="1"/>
</dbReference>
<feature type="domain" description="ERV/ALR sulfhydryl oxidase" evidence="15">
    <location>
        <begin position="406"/>
        <end position="507"/>
    </location>
</feature>
<dbReference type="Proteomes" id="UP001205998">
    <property type="component" value="Unassembled WGS sequence"/>
</dbReference>
<evidence type="ECO:0000313" key="17">
    <source>
        <dbReference type="EMBL" id="KAI5610404.1"/>
    </source>
</evidence>
<dbReference type="PROSITE" id="PS51352">
    <property type="entry name" value="THIOREDOXIN_2"/>
    <property type="match status" value="1"/>
</dbReference>
<keyword evidence="4" id="KW-0964">Secreted</keyword>
<dbReference type="GO" id="GO:0006457">
    <property type="term" value="P:protein folding"/>
    <property type="evidence" value="ECO:0007669"/>
    <property type="project" value="TreeGrafter"/>
</dbReference>
<dbReference type="EC" id="1.8.3.2" evidence="13"/>
<dbReference type="Pfam" id="PF00085">
    <property type="entry name" value="Thioredoxin"/>
    <property type="match status" value="1"/>
</dbReference>
<dbReference type="FunFam" id="1.20.120.1960:FF:000001">
    <property type="entry name" value="Sulfhydryl oxidase"/>
    <property type="match status" value="1"/>
</dbReference>
<evidence type="ECO:0000256" key="11">
    <source>
        <dbReference type="ARBA" id="ARBA00045804"/>
    </source>
</evidence>
<dbReference type="PANTHER" id="PTHR22897:SF6">
    <property type="entry name" value="SULFHYDRYL OXIDASE 1"/>
    <property type="match status" value="1"/>
</dbReference>
<evidence type="ECO:0000256" key="8">
    <source>
        <dbReference type="ARBA" id="ARBA00023002"/>
    </source>
</evidence>
<evidence type="ECO:0000313" key="18">
    <source>
        <dbReference type="Proteomes" id="UP001205998"/>
    </source>
</evidence>
<evidence type="ECO:0000256" key="10">
    <source>
        <dbReference type="ARBA" id="ARBA00023180"/>
    </source>
</evidence>
<dbReference type="PROSITE" id="PS51324">
    <property type="entry name" value="ERV_ALR"/>
    <property type="match status" value="1"/>
</dbReference>
<dbReference type="InterPro" id="IPR017937">
    <property type="entry name" value="Thioredoxin_CS"/>
</dbReference>
<feature type="region of interest" description="Disordered" evidence="14">
    <location>
        <begin position="561"/>
        <end position="607"/>
    </location>
</feature>
<dbReference type="InterPro" id="IPR040986">
    <property type="entry name" value="QSOX_FAD-bd_dom"/>
</dbReference>
<evidence type="ECO:0000256" key="6">
    <source>
        <dbReference type="ARBA" id="ARBA00022729"/>
    </source>
</evidence>
<dbReference type="AlphaFoldDB" id="A0AAD5A6X4"/>
<evidence type="ECO:0000256" key="3">
    <source>
        <dbReference type="ARBA" id="ARBA00006041"/>
    </source>
</evidence>
<evidence type="ECO:0000256" key="2">
    <source>
        <dbReference type="ARBA" id="ARBA00004613"/>
    </source>
</evidence>
<keyword evidence="13" id="KW-0812">Transmembrane</keyword>
<evidence type="ECO:0000256" key="13">
    <source>
        <dbReference type="RuleBase" id="RU371123"/>
    </source>
</evidence>
<keyword evidence="13" id="KW-0472">Membrane</keyword>
<accession>A0AAD5A6X4</accession>
<sequence>MAARACPATSLRRWRMCGVAAAAVRAVLCCVLVGSGAVRAGLYTDADQVAILTPDTVDSVLFGSPTATLLEFYATWCGHCVAFSPAWKKLALDIKEWKLAVHLAAIDCANENNREVCIRFGITGYPSLRFFPAFSSNDFTGENIRGFSRDVTGLRHLIIDKLESHKNPAPPACPPLETTSTQEIDSYLKESREHNHNLAVVFEEDNSYVGREVILDMLQYVNIMVRRVLRSEEELVNRLNVTEFPSVYVYNKQSNFTRLPVLRDARAFYSYALQRLPGVVREGKPYPEVTDFVRNQTEEQWIPFNKTRVYMSDLESALHYSLRVEVASHTVIKGEALTALKDYISVLDKYFPGRPPVKNALKAVNNWLKEQKETSILYSEFSAALNTRTTDSYLPEVVRWVGCQGSKKQYRGYPCSMWTLFHTLIIQAAEAGSKDPQEVLQAMRHYVGSFFGCRPCADHFEAMAQENMDHVTTHTVAVLWLWSRHNRVNARLAGELSEDPHFPKVQWPPPDLCPSCHTLKSNGDHAWVQNKTLAFLRNYYSAQHLSNDFLSVSVEPPVIERRKARETAPNREQEAGQEVVDEEDERNEAPQDEKSASDASPRKPSIVGLRHHQFREDIVDLDAFIIQHYKAKAPLSRRDMEDEVEPLPQSMRRTRRDLAAQDAKGLALGLEVEPEPYGQSRTHWMSVLSVGFSRLDVSLCVAFYLLSVLCIATMCLYFRVKRRQRRTKLALP</sequence>
<dbReference type="FunFam" id="1.20.120.310:FF:000001">
    <property type="entry name" value="Sulfhydryl oxidase"/>
    <property type="match status" value="1"/>
</dbReference>
<gene>
    <name evidence="17" type="ORF">C0J50_5227</name>
</gene>
<evidence type="ECO:0000259" key="15">
    <source>
        <dbReference type="PROSITE" id="PS51324"/>
    </source>
</evidence>
<dbReference type="Pfam" id="PF18371">
    <property type="entry name" value="FAD_SOX"/>
    <property type="match status" value="1"/>
</dbReference>
<dbReference type="GO" id="GO:0016971">
    <property type="term" value="F:flavin-dependent sulfhydryl oxidase activity"/>
    <property type="evidence" value="ECO:0007669"/>
    <property type="project" value="InterPro"/>
</dbReference>
<reference evidence="17" key="1">
    <citation type="submission" date="2018-07" db="EMBL/GenBank/DDBJ databases">
        <title>Comparative genomics of catfishes provides insights into carnivory and benthic adaptation.</title>
        <authorList>
            <person name="Zhang Y."/>
            <person name="Wang D."/>
            <person name="Peng Z."/>
            <person name="Zheng S."/>
            <person name="Shao F."/>
            <person name="Tao W."/>
        </authorList>
    </citation>
    <scope>NUCLEOTIDE SEQUENCE</scope>
    <source>
        <strain evidence="17">Chongqing</strain>
    </source>
</reference>
<dbReference type="GO" id="GO:0005615">
    <property type="term" value="C:extracellular space"/>
    <property type="evidence" value="ECO:0007669"/>
    <property type="project" value="TreeGrafter"/>
</dbReference>
<dbReference type="InterPro" id="IPR041269">
    <property type="entry name" value="QSOX_Trx1"/>
</dbReference>
<dbReference type="FunFam" id="3.40.30.10:FF:000073">
    <property type="entry name" value="Sulfhydryl oxidase"/>
    <property type="match status" value="1"/>
</dbReference>
<comment type="caution">
    <text evidence="17">The sequence shown here is derived from an EMBL/GenBank/DDBJ whole genome shotgun (WGS) entry which is preliminary data.</text>
</comment>
<keyword evidence="8 13" id="KW-0560">Oxidoreductase</keyword>
<evidence type="ECO:0000256" key="12">
    <source>
        <dbReference type="ARBA" id="ARBA00048864"/>
    </source>
</evidence>
<feature type="transmembrane region" description="Helical" evidence="13">
    <location>
        <begin position="701"/>
        <end position="720"/>
    </location>
</feature>
<dbReference type="FunFam" id="3.40.30.10:FF:000080">
    <property type="entry name" value="Sulfhydryl oxidase"/>
    <property type="match status" value="1"/>
</dbReference>
<feature type="compositionally biased region" description="Basic and acidic residues" evidence="14">
    <location>
        <begin position="587"/>
        <end position="596"/>
    </location>
</feature>
<keyword evidence="10" id="KW-0325">Glycoprotein</keyword>
<dbReference type="InterPro" id="IPR036249">
    <property type="entry name" value="Thioredoxin-like_sf"/>
</dbReference>
<evidence type="ECO:0000256" key="14">
    <source>
        <dbReference type="SAM" id="MobiDB-lite"/>
    </source>
</evidence>
<dbReference type="SUPFAM" id="SSF52833">
    <property type="entry name" value="Thioredoxin-like"/>
    <property type="match status" value="1"/>
</dbReference>
<organism evidence="17 18">
    <name type="scientific">Silurus asotus</name>
    <name type="common">Amur catfish</name>
    <name type="synonym">Parasilurus asotus</name>
    <dbReference type="NCBI Taxonomy" id="30991"/>
    <lineage>
        <taxon>Eukaryota</taxon>
        <taxon>Metazoa</taxon>
        <taxon>Chordata</taxon>
        <taxon>Craniata</taxon>
        <taxon>Vertebrata</taxon>
        <taxon>Euteleostomi</taxon>
        <taxon>Actinopterygii</taxon>
        <taxon>Neopterygii</taxon>
        <taxon>Teleostei</taxon>
        <taxon>Ostariophysi</taxon>
        <taxon>Siluriformes</taxon>
        <taxon>Siluridae</taxon>
        <taxon>Silurus</taxon>
    </lineage>
</organism>
<protein>
    <recommendedName>
        <fullName evidence="13">Sulfhydryl oxidase</fullName>
        <ecNumber evidence="13">1.8.3.2</ecNumber>
    </recommendedName>
</protein>
<evidence type="ECO:0000259" key="16">
    <source>
        <dbReference type="PROSITE" id="PS51352"/>
    </source>
</evidence>
<dbReference type="Gene3D" id="3.40.30.10">
    <property type="entry name" value="Glutaredoxin"/>
    <property type="match status" value="2"/>
</dbReference>
<comment type="catalytic activity">
    <reaction evidence="12 13">
        <text>2 R'C(R)SH + O2 = R'C(R)S-S(R)CR' + H2O2</text>
        <dbReference type="Rhea" id="RHEA:17357"/>
        <dbReference type="ChEBI" id="CHEBI:15379"/>
        <dbReference type="ChEBI" id="CHEBI:16240"/>
        <dbReference type="ChEBI" id="CHEBI:16520"/>
        <dbReference type="ChEBI" id="CHEBI:17412"/>
        <dbReference type="EC" id="1.8.3.2"/>
    </reaction>
</comment>
<dbReference type="Gene3D" id="1.20.120.1960">
    <property type="entry name" value="QSOX sulfhydryl oxidase domain"/>
    <property type="match status" value="1"/>
</dbReference>
<evidence type="ECO:0000256" key="4">
    <source>
        <dbReference type="ARBA" id="ARBA00022525"/>
    </source>
</evidence>
<feature type="domain" description="Thioredoxin" evidence="16">
    <location>
        <begin position="31"/>
        <end position="189"/>
    </location>
</feature>
<dbReference type="InterPro" id="IPR042568">
    <property type="entry name" value="QSOX_FAD-bd_sf"/>
</dbReference>
<keyword evidence="18" id="KW-1185">Reference proteome</keyword>
<dbReference type="InterPro" id="IPR039798">
    <property type="entry name" value="Sulfhydryl_oxidase"/>
</dbReference>
<dbReference type="InterPro" id="IPR013766">
    <property type="entry name" value="Thioredoxin_domain"/>
</dbReference>
<dbReference type="Pfam" id="PF18108">
    <property type="entry name" value="QSOX_Trx1"/>
    <property type="match status" value="1"/>
</dbReference>
<proteinExistence type="inferred from homology"/>
<dbReference type="PANTHER" id="PTHR22897">
    <property type="entry name" value="QUIESCIN Q6-RELATED SULFHYDRYL OXIDASE"/>
    <property type="match status" value="1"/>
</dbReference>
<keyword evidence="13" id="KW-1133">Transmembrane helix</keyword>
<comment type="similarity">
    <text evidence="3 13">Belongs to the quiescin-sulfhydryl oxidase (QSOX) family.</text>
</comment>
<dbReference type="GO" id="GO:0000139">
    <property type="term" value="C:Golgi membrane"/>
    <property type="evidence" value="ECO:0007669"/>
    <property type="project" value="TreeGrafter"/>
</dbReference>
<evidence type="ECO:0000256" key="5">
    <source>
        <dbReference type="ARBA" id="ARBA00022630"/>
    </source>
</evidence>
<dbReference type="CDD" id="cd02992">
    <property type="entry name" value="PDI_a_QSOX"/>
    <property type="match status" value="1"/>
</dbReference>
<name>A0AAD5A6X4_SILAS</name>
<dbReference type="GO" id="GO:0003756">
    <property type="term" value="F:protein disulfide isomerase activity"/>
    <property type="evidence" value="ECO:0007669"/>
    <property type="project" value="TreeGrafter"/>
</dbReference>
<dbReference type="Pfam" id="PF04777">
    <property type="entry name" value="Evr1_Alr"/>
    <property type="match status" value="1"/>
</dbReference>
<evidence type="ECO:0000256" key="1">
    <source>
        <dbReference type="ARBA" id="ARBA00001974"/>
    </source>
</evidence>